<evidence type="ECO:0000256" key="3">
    <source>
        <dbReference type="ARBA" id="ARBA00023295"/>
    </source>
</evidence>
<keyword evidence="2 6" id="KW-0378">Hydrolase</keyword>
<protein>
    <submittedName>
        <fullName evidence="7">Beta-glucosidase</fullName>
    </submittedName>
</protein>
<reference evidence="7 8" key="1">
    <citation type="submission" date="2017-09" db="EMBL/GenBank/DDBJ databases">
        <title>Depth-based differentiation of microbial function through sediment-hosted aquifers and enrichment of novel symbionts in the deep terrestrial subsurface.</title>
        <authorList>
            <person name="Probst A.J."/>
            <person name="Ladd B."/>
            <person name="Jarett J.K."/>
            <person name="Geller-Mcgrath D.E."/>
            <person name="Sieber C.M."/>
            <person name="Emerson J.B."/>
            <person name="Anantharaman K."/>
            <person name="Thomas B.C."/>
            <person name="Malmstrom R."/>
            <person name="Stieglmeier M."/>
            <person name="Klingl A."/>
            <person name="Woyke T."/>
            <person name="Ryan C.M."/>
            <person name="Banfield J.F."/>
        </authorList>
    </citation>
    <scope>NUCLEOTIDE SEQUENCE [LARGE SCALE GENOMIC DNA]</scope>
    <source>
        <strain evidence="7">CG11_big_fil_rev_8_21_14_0_20_39_10</strain>
    </source>
</reference>
<dbReference type="GO" id="GO:0005975">
    <property type="term" value="P:carbohydrate metabolic process"/>
    <property type="evidence" value="ECO:0007669"/>
    <property type="project" value="InterPro"/>
</dbReference>
<comment type="caution">
    <text evidence="7">The sequence shown here is derived from an EMBL/GenBank/DDBJ whole genome shotgun (WGS) entry which is preliminary data.</text>
</comment>
<comment type="similarity">
    <text evidence="1 5">Belongs to the glycosyl hydrolase 1 family.</text>
</comment>
<accession>A0A2M6K9U9</accession>
<evidence type="ECO:0000256" key="2">
    <source>
        <dbReference type="ARBA" id="ARBA00022801"/>
    </source>
</evidence>
<dbReference type="Gene3D" id="3.20.20.80">
    <property type="entry name" value="Glycosidases"/>
    <property type="match status" value="1"/>
</dbReference>
<dbReference type="InterPro" id="IPR018120">
    <property type="entry name" value="Glyco_hydro_1_AS"/>
</dbReference>
<name>A0A2M6K9U9_9BACT</name>
<gene>
    <name evidence="7" type="ORF">COV49_01115</name>
</gene>
<dbReference type="AlphaFoldDB" id="A0A2M6K9U9"/>
<proteinExistence type="inferred from homology"/>
<dbReference type="PROSITE" id="PS00653">
    <property type="entry name" value="GLYCOSYL_HYDROL_F1_2"/>
    <property type="match status" value="1"/>
</dbReference>
<evidence type="ECO:0000256" key="5">
    <source>
        <dbReference type="RuleBase" id="RU003690"/>
    </source>
</evidence>
<dbReference type="GO" id="GO:0008422">
    <property type="term" value="F:beta-glucosidase activity"/>
    <property type="evidence" value="ECO:0007669"/>
    <property type="project" value="TreeGrafter"/>
</dbReference>
<dbReference type="PRINTS" id="PR00131">
    <property type="entry name" value="GLHYDRLASE1"/>
</dbReference>
<organism evidence="7 8">
    <name type="scientific">Candidatus Falkowbacteria bacterium CG11_big_fil_rev_8_21_14_0_20_39_10</name>
    <dbReference type="NCBI Taxonomy" id="1974570"/>
    <lineage>
        <taxon>Bacteria</taxon>
        <taxon>Candidatus Falkowiibacteriota</taxon>
    </lineage>
</organism>
<dbReference type="PROSITE" id="PS00572">
    <property type="entry name" value="GLYCOSYL_HYDROL_F1_1"/>
    <property type="match status" value="1"/>
</dbReference>
<dbReference type="InterPro" id="IPR001360">
    <property type="entry name" value="Glyco_hydro_1"/>
</dbReference>
<dbReference type="PANTHER" id="PTHR10353:SF209">
    <property type="entry name" value="GALACTOLIPID GALACTOSYLTRANSFERASE SFR2, CHLOROPLASTIC"/>
    <property type="match status" value="1"/>
</dbReference>
<evidence type="ECO:0000313" key="7">
    <source>
        <dbReference type="EMBL" id="PIR13776.1"/>
    </source>
</evidence>
<dbReference type="Pfam" id="PF00232">
    <property type="entry name" value="Glyco_hydro_1"/>
    <property type="match status" value="2"/>
</dbReference>
<dbReference type="InterPro" id="IPR017853">
    <property type="entry name" value="GH"/>
</dbReference>
<dbReference type="InterPro" id="IPR033132">
    <property type="entry name" value="GH_1_N_CS"/>
</dbReference>
<feature type="active site" description="Nucleophile" evidence="4">
    <location>
        <position position="340"/>
    </location>
</feature>
<dbReference type="EMBL" id="PCWW01000020">
    <property type="protein sequence ID" value="PIR13776.1"/>
    <property type="molecule type" value="Genomic_DNA"/>
</dbReference>
<sequence>MQKEKILKFPNDFIWGASTSAHQIEGGNYNDWSVWEKANAKKLARKARKKYQPWQLEKFPEMLEPETYISGAACDSWNRFDQDLACLKELGIKAYRFSVEWSRIEPEEGKFNLEAIARYKDWTKLLRQNNIEPFVALWHYTLPVWFCQKGGWLHPDAEKLFLRFTEKIVGALKEEASYWLTFNEPETVVRNGYLAANRPPQKRSPLKAFKAIKKLVKIHKSAYQLIHKIGGKNMRVSFAESLVCFESYSRWPHNLLLKRLFAWWRNDQFVPKVVKHCDFIGLQYYFHSRIRLNPFVSWKWFQYNENKFGLTDMNWEIYPPGIYHVLKDLKKYNKPIIITENGLADADDSRREKFIKEHLRYVHQAIDEGADVRGYFHWSLLDNFEWAEGWWAKFGLYSVDRRTFKRTAKPSAKVYARICKENIIKL</sequence>
<evidence type="ECO:0000256" key="1">
    <source>
        <dbReference type="ARBA" id="ARBA00010838"/>
    </source>
</evidence>
<keyword evidence="3 6" id="KW-0326">Glycosidase</keyword>
<dbReference type="PANTHER" id="PTHR10353">
    <property type="entry name" value="GLYCOSYL HYDROLASE"/>
    <property type="match status" value="1"/>
</dbReference>
<evidence type="ECO:0000256" key="6">
    <source>
        <dbReference type="RuleBase" id="RU004468"/>
    </source>
</evidence>
<dbReference type="SUPFAM" id="SSF51445">
    <property type="entry name" value="(Trans)glycosidases"/>
    <property type="match status" value="1"/>
</dbReference>
<evidence type="ECO:0000313" key="8">
    <source>
        <dbReference type="Proteomes" id="UP000230869"/>
    </source>
</evidence>
<evidence type="ECO:0000256" key="4">
    <source>
        <dbReference type="PROSITE-ProRule" id="PRU10055"/>
    </source>
</evidence>
<dbReference type="Proteomes" id="UP000230869">
    <property type="component" value="Unassembled WGS sequence"/>
</dbReference>